<gene>
    <name evidence="2" type="ORF">HZF10_16320</name>
</gene>
<evidence type="ECO:0000313" key="2">
    <source>
        <dbReference type="EMBL" id="NYA72497.1"/>
    </source>
</evidence>
<keyword evidence="1" id="KW-0812">Transmembrane</keyword>
<evidence type="ECO:0000313" key="3">
    <source>
        <dbReference type="Proteomes" id="UP000535020"/>
    </source>
</evidence>
<feature type="transmembrane region" description="Helical" evidence="1">
    <location>
        <begin position="131"/>
        <end position="148"/>
    </location>
</feature>
<accession>A0A7Y9C8K6</accession>
<protein>
    <submittedName>
        <fullName evidence="2">DUF3667 domain-containing protein</fullName>
    </submittedName>
</protein>
<sequence length="264" mass="30234">MTSKNCLNCEKELTDEYCSGCGQKADTHRISFKNFIFHDVLHGTFHFERGMLFTAKQALTRPGQAALDYISGKRKRYYNVFLLVLVTFGLIVFLRHYFEGLYVSLGGKPDVYNDDSASAKINEVIAQKSKLIIFLFVPLSALNSFILFRRKKLNLSEHFIIAGMILLGMLLLSVFGNTVFYLTLIVKSDFFNSMISIVTPALIFLYMIYGYFNAFGSDYSRLGITYRIALFFVFCCLEVYLLLVLVIGYYTDWKFGTVTLRPFG</sequence>
<reference evidence="2 3" key="1">
    <citation type="submission" date="2020-07" db="EMBL/GenBank/DDBJ databases">
        <authorList>
            <person name="Sun Q."/>
        </authorList>
    </citation>
    <scope>NUCLEOTIDE SEQUENCE [LARGE SCALE GENOMIC DNA]</scope>
    <source>
        <strain evidence="2 3">MAH-1</strain>
    </source>
</reference>
<dbReference type="Pfam" id="PF12412">
    <property type="entry name" value="DUF3667"/>
    <property type="match status" value="1"/>
</dbReference>
<evidence type="ECO:0000256" key="1">
    <source>
        <dbReference type="SAM" id="Phobius"/>
    </source>
</evidence>
<comment type="caution">
    <text evidence="2">The sequence shown here is derived from an EMBL/GenBank/DDBJ whole genome shotgun (WGS) entry which is preliminary data.</text>
</comment>
<proteinExistence type="predicted"/>
<feature type="transmembrane region" description="Helical" evidence="1">
    <location>
        <begin position="224"/>
        <end position="250"/>
    </location>
</feature>
<dbReference type="RefSeq" id="WP_176007298.1">
    <property type="nucleotide sequence ID" value="NZ_JABWMI010000020.1"/>
</dbReference>
<dbReference type="EMBL" id="JACBJI010000008">
    <property type="protein sequence ID" value="NYA72497.1"/>
    <property type="molecule type" value="Genomic_DNA"/>
</dbReference>
<keyword evidence="3" id="KW-1185">Reference proteome</keyword>
<feature type="transmembrane region" description="Helical" evidence="1">
    <location>
        <begin position="77"/>
        <end position="98"/>
    </location>
</feature>
<keyword evidence="1" id="KW-0472">Membrane</keyword>
<dbReference type="Proteomes" id="UP000535020">
    <property type="component" value="Unassembled WGS sequence"/>
</dbReference>
<feature type="transmembrane region" description="Helical" evidence="1">
    <location>
        <begin position="190"/>
        <end position="212"/>
    </location>
</feature>
<keyword evidence="1" id="KW-1133">Transmembrane helix</keyword>
<name>A0A7Y9C8K6_9FLAO</name>
<dbReference type="InterPro" id="IPR022134">
    <property type="entry name" value="DUF3667"/>
</dbReference>
<organism evidence="2 3">
    <name type="scientific">Flavobacterium agri</name>
    <dbReference type="NCBI Taxonomy" id="2743471"/>
    <lineage>
        <taxon>Bacteria</taxon>
        <taxon>Pseudomonadati</taxon>
        <taxon>Bacteroidota</taxon>
        <taxon>Flavobacteriia</taxon>
        <taxon>Flavobacteriales</taxon>
        <taxon>Flavobacteriaceae</taxon>
        <taxon>Flavobacterium</taxon>
    </lineage>
</organism>
<feature type="transmembrane region" description="Helical" evidence="1">
    <location>
        <begin position="160"/>
        <end position="184"/>
    </location>
</feature>
<dbReference type="AlphaFoldDB" id="A0A7Y9C8K6"/>